<evidence type="ECO:0000256" key="8">
    <source>
        <dbReference type="ARBA" id="ARBA00023136"/>
    </source>
</evidence>
<comment type="similarity">
    <text evidence="1">Belongs to the KdgT transporter family.</text>
</comment>
<accession>A0ABW2Q3W4</accession>
<feature type="compositionally biased region" description="Polar residues" evidence="9">
    <location>
        <begin position="340"/>
        <end position="352"/>
    </location>
</feature>
<sequence>MASTGRRSANPLQVLGRIVGKLPGAIMIVPLLLGAIVNTFVPGVLDIGSFTTALFKEGVNALIGMFFFCLGAQIDFRRAPATIEKGFALLFAKVGIGVAVGLTVAFVVPGGTLWSLTPLAIIAAMTNSNSALYVSLTKQFGNTSDRGAVSVLTINDGPFITMVALGAAGLATFPVEALIASILPLLIGFVVGNLSPKARQFMAPGEMLLIPFMGFALGTGIDFSTFLEAGVPGAMLGLMTVILSGAAGMGVMWLVHVLRRRPKSARNIVGGAAEATTAGNAIATPAAVALADPSYAGIEAVATAQIAAGVVTAALIAPFLVAWASRWQKKRGVSPENEDAWTTRTQETSSEDGVTGRQVTDDESLARESR</sequence>
<dbReference type="Pfam" id="PF03812">
    <property type="entry name" value="KdgT"/>
    <property type="match status" value="1"/>
</dbReference>
<feature type="transmembrane region" description="Helical" evidence="10">
    <location>
        <begin position="114"/>
        <end position="136"/>
    </location>
</feature>
<evidence type="ECO:0000313" key="11">
    <source>
        <dbReference type="EMBL" id="MFC7404184.1"/>
    </source>
</evidence>
<evidence type="ECO:0000256" key="9">
    <source>
        <dbReference type="SAM" id="MobiDB-lite"/>
    </source>
</evidence>
<feature type="transmembrane region" description="Helical" evidence="10">
    <location>
        <begin position="233"/>
        <end position="255"/>
    </location>
</feature>
<dbReference type="Proteomes" id="UP001596455">
    <property type="component" value="Unassembled WGS sequence"/>
</dbReference>
<gene>
    <name evidence="11" type="ORF">ACFQQL_03600</name>
</gene>
<proteinExistence type="inferred from homology"/>
<keyword evidence="2" id="KW-0813">Transport</keyword>
<keyword evidence="8 10" id="KW-0472">Membrane</keyword>
<evidence type="ECO:0000256" key="7">
    <source>
        <dbReference type="ARBA" id="ARBA00022989"/>
    </source>
</evidence>
<keyword evidence="3" id="KW-1003">Cell membrane</keyword>
<keyword evidence="4" id="KW-0762">Sugar transport</keyword>
<protein>
    <submittedName>
        <fullName evidence="11">2-keto-3-deoxygluconate permease</fullName>
    </submittedName>
</protein>
<feature type="transmembrane region" description="Helical" evidence="10">
    <location>
        <begin position="177"/>
        <end position="195"/>
    </location>
</feature>
<feature type="transmembrane region" description="Helical" evidence="10">
    <location>
        <begin position="207"/>
        <end position="227"/>
    </location>
</feature>
<evidence type="ECO:0000256" key="4">
    <source>
        <dbReference type="ARBA" id="ARBA00022597"/>
    </source>
</evidence>
<dbReference type="RefSeq" id="WP_382391336.1">
    <property type="nucleotide sequence ID" value="NZ_JBHTCQ010000001.1"/>
</dbReference>
<comment type="caution">
    <text evidence="11">The sequence shown here is derived from an EMBL/GenBank/DDBJ whole genome shotgun (WGS) entry which is preliminary data.</text>
</comment>
<evidence type="ECO:0000256" key="10">
    <source>
        <dbReference type="SAM" id="Phobius"/>
    </source>
</evidence>
<organism evidence="11 12">
    <name type="scientific">Georgenia alba</name>
    <dbReference type="NCBI Taxonomy" id="2233858"/>
    <lineage>
        <taxon>Bacteria</taxon>
        <taxon>Bacillati</taxon>
        <taxon>Actinomycetota</taxon>
        <taxon>Actinomycetes</taxon>
        <taxon>Micrococcales</taxon>
        <taxon>Bogoriellaceae</taxon>
        <taxon>Georgenia</taxon>
    </lineage>
</organism>
<feature type="transmembrane region" description="Helical" evidence="10">
    <location>
        <begin position="86"/>
        <end position="108"/>
    </location>
</feature>
<feature type="transmembrane region" description="Helical" evidence="10">
    <location>
        <begin position="53"/>
        <end position="74"/>
    </location>
</feature>
<feature type="transmembrane region" description="Helical" evidence="10">
    <location>
        <begin position="21"/>
        <end position="41"/>
    </location>
</feature>
<dbReference type="EMBL" id="JBHTCQ010000001">
    <property type="protein sequence ID" value="MFC7404184.1"/>
    <property type="molecule type" value="Genomic_DNA"/>
</dbReference>
<evidence type="ECO:0000256" key="1">
    <source>
        <dbReference type="ARBA" id="ARBA00006430"/>
    </source>
</evidence>
<feature type="transmembrane region" description="Helical" evidence="10">
    <location>
        <begin position="148"/>
        <end position="171"/>
    </location>
</feature>
<name>A0ABW2Q3W4_9MICO</name>
<keyword evidence="12" id="KW-1185">Reference proteome</keyword>
<evidence type="ECO:0000313" key="12">
    <source>
        <dbReference type="Proteomes" id="UP001596455"/>
    </source>
</evidence>
<feature type="region of interest" description="Disordered" evidence="9">
    <location>
        <begin position="332"/>
        <end position="370"/>
    </location>
</feature>
<dbReference type="InterPro" id="IPR004684">
    <property type="entry name" value="2keto-3dGluconate_permease"/>
</dbReference>
<feature type="transmembrane region" description="Helical" evidence="10">
    <location>
        <begin position="267"/>
        <end position="290"/>
    </location>
</feature>
<keyword evidence="5 10" id="KW-0812">Transmembrane</keyword>
<reference evidence="12" key="1">
    <citation type="journal article" date="2019" name="Int. J. Syst. Evol. Microbiol.">
        <title>The Global Catalogue of Microorganisms (GCM) 10K type strain sequencing project: providing services to taxonomists for standard genome sequencing and annotation.</title>
        <authorList>
            <consortium name="The Broad Institute Genomics Platform"/>
            <consortium name="The Broad Institute Genome Sequencing Center for Infectious Disease"/>
            <person name="Wu L."/>
            <person name="Ma J."/>
        </authorList>
    </citation>
    <scope>NUCLEOTIDE SEQUENCE [LARGE SCALE GENOMIC DNA]</scope>
    <source>
        <strain evidence="12">JCM 1490</strain>
    </source>
</reference>
<evidence type="ECO:0000256" key="3">
    <source>
        <dbReference type="ARBA" id="ARBA00022475"/>
    </source>
</evidence>
<evidence type="ECO:0000256" key="2">
    <source>
        <dbReference type="ARBA" id="ARBA00022448"/>
    </source>
</evidence>
<evidence type="ECO:0000256" key="5">
    <source>
        <dbReference type="ARBA" id="ARBA00022692"/>
    </source>
</evidence>
<keyword evidence="7 10" id="KW-1133">Transmembrane helix</keyword>
<evidence type="ECO:0000256" key="6">
    <source>
        <dbReference type="ARBA" id="ARBA00022847"/>
    </source>
</evidence>
<keyword evidence="6" id="KW-0769">Symport</keyword>
<feature type="transmembrane region" description="Helical" evidence="10">
    <location>
        <begin position="302"/>
        <end position="324"/>
    </location>
</feature>